<dbReference type="AlphaFoldDB" id="A0A392M3P1"/>
<evidence type="ECO:0000313" key="2">
    <source>
        <dbReference type="EMBL" id="MCH81869.1"/>
    </source>
</evidence>
<accession>A0A392M3P1</accession>
<organism evidence="2 3">
    <name type="scientific">Trifolium medium</name>
    <dbReference type="NCBI Taxonomy" id="97028"/>
    <lineage>
        <taxon>Eukaryota</taxon>
        <taxon>Viridiplantae</taxon>
        <taxon>Streptophyta</taxon>
        <taxon>Embryophyta</taxon>
        <taxon>Tracheophyta</taxon>
        <taxon>Spermatophyta</taxon>
        <taxon>Magnoliopsida</taxon>
        <taxon>eudicotyledons</taxon>
        <taxon>Gunneridae</taxon>
        <taxon>Pentapetalae</taxon>
        <taxon>rosids</taxon>
        <taxon>fabids</taxon>
        <taxon>Fabales</taxon>
        <taxon>Fabaceae</taxon>
        <taxon>Papilionoideae</taxon>
        <taxon>50 kb inversion clade</taxon>
        <taxon>NPAAA clade</taxon>
        <taxon>Hologalegina</taxon>
        <taxon>IRL clade</taxon>
        <taxon>Trifolieae</taxon>
        <taxon>Trifolium</taxon>
    </lineage>
</organism>
<name>A0A392M3P1_9FABA</name>
<evidence type="ECO:0000259" key="1">
    <source>
        <dbReference type="PROSITE" id="PS50878"/>
    </source>
</evidence>
<dbReference type="Pfam" id="PF00078">
    <property type="entry name" value="RVT_1"/>
    <property type="match status" value="1"/>
</dbReference>
<proteinExistence type="predicted"/>
<sequence>MLRDRHGNWEEDDDVLKQLANDFYIDLFSNNEQEVQWQQTAVSYPQLTGQELQQIHCDIEDDEIKRAVFSMSPWKAPGPDGFPAGFYQKSWNTVGRSVCDYVKQVWTNPLLLRDVNCTDICLIPKVEHPEYIHQFRPISLCNTIYKIVSKVLTNRIKNTITKVVSPHQTGFIPGRSIHENIVVVQEMAHSMRRMNGKVGYFAVKVDLSKAYDRLNWNFIYHTLTEVGYPKQWIDAVMTAVTSVRTNVKWNGVRAEFFHPQRGIRQGDPISPYLFVICMDKLSHLITNGVQEGVWKPMRAGRNGPLISHLMFADDLILFAEASVEQLNVVLNTLGQFCQMSGQQVSHEKTSIMFSKNVSAQMRAELVRLSGFNEATSLGKYLGVPLVGRAPKRSDYSYLINQVKTKLSNWKAKQLSFAGRVTLSKAVIEAIPIYPMMTTAIPKACLNEIQKIQRAFIWGDDDDGRKYHAVNWEIVTKPKAYGGLGIRRLVHMNQACLMKLAWAIRTGEDALWIEHGESLGRQMAISRQIHPRAWHFNSRRHEEHAGC</sequence>
<keyword evidence="3" id="KW-1185">Reference proteome</keyword>
<evidence type="ECO:0000313" key="3">
    <source>
        <dbReference type="Proteomes" id="UP000265520"/>
    </source>
</evidence>
<dbReference type="PANTHER" id="PTHR31635">
    <property type="entry name" value="REVERSE TRANSCRIPTASE DOMAIN-CONTAINING PROTEIN-RELATED"/>
    <property type="match status" value="1"/>
</dbReference>
<dbReference type="CDD" id="cd01650">
    <property type="entry name" value="RT_nLTR_like"/>
    <property type="match status" value="1"/>
</dbReference>
<reference evidence="2 3" key="1">
    <citation type="journal article" date="2018" name="Front. Plant Sci.">
        <title>Red Clover (Trifolium pratense) and Zigzag Clover (T. medium) - A Picture of Genomic Similarities and Differences.</title>
        <authorList>
            <person name="Dluhosova J."/>
            <person name="Istvanek J."/>
            <person name="Nedelnik J."/>
            <person name="Repkova J."/>
        </authorList>
    </citation>
    <scope>NUCLEOTIDE SEQUENCE [LARGE SCALE GENOMIC DNA]</scope>
    <source>
        <strain evidence="3">cv. 10/8</strain>
        <tissue evidence="2">Leaf</tissue>
    </source>
</reference>
<dbReference type="PANTHER" id="PTHR31635:SF196">
    <property type="entry name" value="REVERSE TRANSCRIPTASE DOMAIN-CONTAINING PROTEIN-RELATED"/>
    <property type="match status" value="1"/>
</dbReference>
<protein>
    <submittedName>
        <fullName evidence="2">Putative ribonuclease H protein</fullName>
    </submittedName>
</protein>
<dbReference type="PROSITE" id="PS50878">
    <property type="entry name" value="RT_POL"/>
    <property type="match status" value="1"/>
</dbReference>
<comment type="caution">
    <text evidence="2">The sequence shown here is derived from an EMBL/GenBank/DDBJ whole genome shotgun (WGS) entry which is preliminary data.</text>
</comment>
<dbReference type="EMBL" id="LXQA010002887">
    <property type="protein sequence ID" value="MCH81869.1"/>
    <property type="molecule type" value="Genomic_DNA"/>
</dbReference>
<dbReference type="InterPro" id="IPR000477">
    <property type="entry name" value="RT_dom"/>
</dbReference>
<dbReference type="Proteomes" id="UP000265520">
    <property type="component" value="Unassembled WGS sequence"/>
</dbReference>
<dbReference type="InterPro" id="IPR043502">
    <property type="entry name" value="DNA/RNA_pol_sf"/>
</dbReference>
<gene>
    <name evidence="2" type="ORF">A2U01_0002662</name>
</gene>
<dbReference type="SUPFAM" id="SSF56672">
    <property type="entry name" value="DNA/RNA polymerases"/>
    <property type="match status" value="1"/>
</dbReference>
<feature type="domain" description="Reverse transcriptase" evidence="1">
    <location>
        <begin position="104"/>
        <end position="385"/>
    </location>
</feature>